<dbReference type="PANTHER" id="PTHR30185">
    <property type="entry name" value="CRYPTIC BETA-GLUCOSIDE BGL OPERON ANTITERMINATOR"/>
    <property type="match status" value="1"/>
</dbReference>
<dbReference type="SUPFAM" id="SSF63520">
    <property type="entry name" value="PTS-regulatory domain, PRD"/>
    <property type="match status" value="2"/>
</dbReference>
<dbReference type="CDD" id="cd00211">
    <property type="entry name" value="PTS_IIA_fru"/>
    <property type="match status" value="1"/>
</dbReference>
<reference evidence="4 5" key="1">
    <citation type="journal article" date="2015" name="Genome Announc.">
        <title>Expanding the biotechnology potential of lactobacilli through comparative genomics of 213 strains and associated genera.</title>
        <authorList>
            <person name="Sun Z."/>
            <person name="Harris H.M."/>
            <person name="McCann A."/>
            <person name="Guo C."/>
            <person name="Argimon S."/>
            <person name="Zhang W."/>
            <person name="Yang X."/>
            <person name="Jeffery I.B."/>
            <person name="Cooney J.C."/>
            <person name="Kagawa T.F."/>
            <person name="Liu W."/>
            <person name="Song Y."/>
            <person name="Salvetti E."/>
            <person name="Wrobel A."/>
            <person name="Rasinkangas P."/>
            <person name="Parkhill J."/>
            <person name="Rea M.C."/>
            <person name="O'Sullivan O."/>
            <person name="Ritari J."/>
            <person name="Douillard F.P."/>
            <person name="Paul Ross R."/>
            <person name="Yang R."/>
            <person name="Briner A.E."/>
            <person name="Felis G.E."/>
            <person name="de Vos W.M."/>
            <person name="Barrangou R."/>
            <person name="Klaenhammer T.R."/>
            <person name="Caufield P.W."/>
            <person name="Cui Y."/>
            <person name="Zhang H."/>
            <person name="O'Toole P.W."/>
        </authorList>
    </citation>
    <scope>NUCLEOTIDE SEQUENCE [LARGE SCALE GENOMIC DNA]</scope>
    <source>
        <strain evidence="4 5">DSM 22698</strain>
    </source>
</reference>
<dbReference type="AlphaFoldDB" id="A0A0R2C500"/>
<sequence length="549" mass="63324">MSLESVINQTYFSEATIKDAVAKFNHENKGNDVQIKLSKAMLTLEGTEYSRRRLFHRFAGEQLRSLGRLQPGPFNLAHLIPNISIDSLQQIITSVVNKKDLVINGYEMNDLLLHYAISINRIMQGNSYSQFIQNKGLKSREEYELTLQITDRLFQQFNLRFNEYEVSALTLALVGKTIARDTNKQGIEDLEQYVPKRVVDACLQVIDKTSHEYNLQLNDPSFQVRFIIHVNNMVSRVRFGQSPQTEDFSQLTQQYPLLYEMALYMLEALSDELHLTIDHCESVYLLLHLGAYLENDQHHLINAVVVVPEYYDMATSLLERLDDVFGHELRVTQVMQDIPGGGIQFDSRLIITTQSLKTMPDQRVVRVSPLLSSIDIARLHKEIDQIAHQDWVLKNIGYLHRYLSRDLFFNHMQFKTKQEALDFGAQQFESQGYTDDKFIHEILKREKLAATNFGNVAIPHTMRMKAKHTVMLVIMNDKPIKWSAESSCRLIIMIAVSNKAVHVFGELLQVMISALSIKHNVELLLACDDYDQFATQFADMFSKVRREDI</sequence>
<keyword evidence="1" id="KW-0677">Repeat</keyword>
<evidence type="ECO:0000259" key="2">
    <source>
        <dbReference type="PROSITE" id="PS51094"/>
    </source>
</evidence>
<dbReference type="PATRIC" id="fig|1423810.4.peg.1792"/>
<protein>
    <submittedName>
        <fullName evidence="4">Uncharacterized protein</fullName>
    </submittedName>
</protein>
<dbReference type="InterPro" id="IPR011608">
    <property type="entry name" value="PRD"/>
</dbReference>
<dbReference type="PROSITE" id="PS51372">
    <property type="entry name" value="PRD_2"/>
    <property type="match status" value="2"/>
</dbReference>
<accession>A0A0R2C500</accession>
<feature type="domain" description="PRD" evidence="3">
    <location>
        <begin position="193"/>
        <end position="299"/>
    </location>
</feature>
<feature type="domain" description="PRD" evidence="3">
    <location>
        <begin position="79"/>
        <end position="183"/>
    </location>
</feature>
<dbReference type="STRING" id="1423810.FD19_GL001743"/>
<dbReference type="InterPro" id="IPR016152">
    <property type="entry name" value="PTrfase/Anion_transptr"/>
</dbReference>
<feature type="domain" description="PTS EIIA type-2" evidence="2">
    <location>
        <begin position="401"/>
        <end position="540"/>
    </location>
</feature>
<gene>
    <name evidence="4" type="ORF">FD19_GL001743</name>
</gene>
<name>A0A0R2C500_9LACO</name>
<dbReference type="PANTHER" id="PTHR30185:SF12">
    <property type="entry name" value="TRANSCRIPTIONAL REGULATOR MANR"/>
    <property type="match status" value="1"/>
</dbReference>
<dbReference type="PROSITE" id="PS51094">
    <property type="entry name" value="PTS_EIIA_TYPE_2"/>
    <property type="match status" value="1"/>
</dbReference>
<evidence type="ECO:0000313" key="4">
    <source>
        <dbReference type="EMBL" id="KRM86696.1"/>
    </source>
</evidence>
<dbReference type="Gene3D" id="3.40.930.10">
    <property type="entry name" value="Mannitol-specific EII, Chain A"/>
    <property type="match status" value="1"/>
</dbReference>
<dbReference type="InterPro" id="IPR050661">
    <property type="entry name" value="BglG_antiterminators"/>
</dbReference>
<dbReference type="Gene3D" id="1.10.1790.10">
    <property type="entry name" value="PRD domain"/>
    <property type="match status" value="2"/>
</dbReference>
<dbReference type="GO" id="GO:0006355">
    <property type="term" value="P:regulation of DNA-templated transcription"/>
    <property type="evidence" value="ECO:0007669"/>
    <property type="project" value="InterPro"/>
</dbReference>
<keyword evidence="5" id="KW-1185">Reference proteome</keyword>
<evidence type="ECO:0000256" key="1">
    <source>
        <dbReference type="ARBA" id="ARBA00022737"/>
    </source>
</evidence>
<dbReference type="InterPro" id="IPR036634">
    <property type="entry name" value="PRD_sf"/>
</dbReference>
<proteinExistence type="predicted"/>
<dbReference type="Proteomes" id="UP000051789">
    <property type="component" value="Unassembled WGS sequence"/>
</dbReference>
<dbReference type="SUPFAM" id="SSF55804">
    <property type="entry name" value="Phoshotransferase/anion transport protein"/>
    <property type="match status" value="1"/>
</dbReference>
<dbReference type="InterPro" id="IPR002178">
    <property type="entry name" value="PTS_EIIA_type-2_dom"/>
</dbReference>
<dbReference type="Pfam" id="PF00874">
    <property type="entry name" value="PRD"/>
    <property type="match status" value="2"/>
</dbReference>
<dbReference type="EMBL" id="AYZK01000006">
    <property type="protein sequence ID" value="KRM86696.1"/>
    <property type="molecule type" value="Genomic_DNA"/>
</dbReference>
<dbReference type="Pfam" id="PF00359">
    <property type="entry name" value="PTS_EIIA_2"/>
    <property type="match status" value="1"/>
</dbReference>
<evidence type="ECO:0000259" key="3">
    <source>
        <dbReference type="PROSITE" id="PS51372"/>
    </source>
</evidence>
<organism evidence="4 5">
    <name type="scientific">Lacticaseibacillus thailandensis DSM 22698 = JCM 13996</name>
    <dbReference type="NCBI Taxonomy" id="1423810"/>
    <lineage>
        <taxon>Bacteria</taxon>
        <taxon>Bacillati</taxon>
        <taxon>Bacillota</taxon>
        <taxon>Bacilli</taxon>
        <taxon>Lactobacillales</taxon>
        <taxon>Lactobacillaceae</taxon>
        <taxon>Lacticaseibacillus</taxon>
    </lineage>
</organism>
<comment type="caution">
    <text evidence="4">The sequence shown here is derived from an EMBL/GenBank/DDBJ whole genome shotgun (WGS) entry which is preliminary data.</text>
</comment>
<evidence type="ECO:0000313" key="5">
    <source>
        <dbReference type="Proteomes" id="UP000051789"/>
    </source>
</evidence>